<protein>
    <submittedName>
        <fullName evidence="1">Uncharacterized protein</fullName>
    </submittedName>
</protein>
<dbReference type="Proteomes" id="UP000539313">
    <property type="component" value="Unassembled WGS sequence"/>
</dbReference>
<gene>
    <name evidence="1" type="ORF">HNR21_003167</name>
</gene>
<proteinExistence type="predicted"/>
<evidence type="ECO:0000313" key="1">
    <source>
        <dbReference type="EMBL" id="MBA9004285.1"/>
    </source>
</evidence>
<evidence type="ECO:0000313" key="2">
    <source>
        <dbReference type="Proteomes" id="UP000539313"/>
    </source>
</evidence>
<sequence>MCSQLRCFTTGPRHFSRGDDPPDPPCGGFAPTPPWWVQGLEYGALAGAKARGVAGLRALPGARCLVRSRSFTWGVPLLLNGWPAPGQGRFRLLRRLALGDLVTLGYGVLGVPVPGVSSLELWRARALSSRVSGSVVISRRDVFGGLCVALVPGDPFLSRLRRAQRLALLPVLGVSYDLTVQIHACSPSIPCLGILSRAMACSVVCALLPYLGSSSSRGCGVWWSAYRSPYLGSAPWNCGVRGYCPAVSVGASSSRAMTCSVVCALLPYLGIPSSRGCGVPSGLRIAPGTGGSRMASRSRCTRARHRSRAWGSCPAPRRARWSAHRPSVLGTTASFWTFPVGRPCWSTRAGRPVVTGGGDLCEEQSGEAVALLRA</sequence>
<comment type="caution">
    <text evidence="1">The sequence shown here is derived from an EMBL/GenBank/DDBJ whole genome shotgun (WGS) entry which is preliminary data.</text>
</comment>
<dbReference type="EMBL" id="JACJII010000001">
    <property type="protein sequence ID" value="MBA9004285.1"/>
    <property type="molecule type" value="Genomic_DNA"/>
</dbReference>
<organism evidence="1 2">
    <name type="scientific">Thermomonospora cellulosilytica</name>
    <dbReference type="NCBI Taxonomy" id="1411118"/>
    <lineage>
        <taxon>Bacteria</taxon>
        <taxon>Bacillati</taxon>
        <taxon>Actinomycetota</taxon>
        <taxon>Actinomycetes</taxon>
        <taxon>Streptosporangiales</taxon>
        <taxon>Thermomonosporaceae</taxon>
        <taxon>Thermomonospora</taxon>
    </lineage>
</organism>
<name>A0A7W3MYK7_9ACTN</name>
<accession>A0A7W3MYK7</accession>
<keyword evidence="2" id="KW-1185">Reference proteome</keyword>
<dbReference type="AlphaFoldDB" id="A0A7W3MYK7"/>
<reference evidence="1 2" key="1">
    <citation type="submission" date="2020-08" db="EMBL/GenBank/DDBJ databases">
        <title>Sequencing the genomes of 1000 actinobacteria strains.</title>
        <authorList>
            <person name="Klenk H.-P."/>
        </authorList>
    </citation>
    <scope>NUCLEOTIDE SEQUENCE [LARGE SCALE GENOMIC DNA]</scope>
    <source>
        <strain evidence="1 2">DSM 45823</strain>
    </source>
</reference>